<dbReference type="Gene3D" id="3.30.710.10">
    <property type="entry name" value="Potassium Channel Kv1.1, Chain A"/>
    <property type="match status" value="1"/>
</dbReference>
<dbReference type="CDD" id="cd18186">
    <property type="entry name" value="BTB_POZ_ZBTB_KLHL-like"/>
    <property type="match status" value="1"/>
</dbReference>
<sequence length="470" mass="54042">MSRKSSFDEWDNEIRFDSRCEKWKCELEPQPIEPQEKIKDFSNELISEHDRVEFFPGHEKKELDDCMREEFNIDREKKNIDIEQKPTEHKKKEDQYSDSDKIDFFIVTKIPKDTKHFLWTINQFSSLPDVKELLSPGIYRLCSAWCRLKLVKKDNGFSLYFVKSGQSTQKTLPVTGFHNTFSIAPSATETEGVSHETVFPSKLEFNISATDYKGKVLTNWLVTFSDSNEATCKTIGEYITNDQITLPKDILILDCRMTITIPPVSEKRSFKPSDKLVCQSWIKLSADLKCMYQNSLNTDVTLIAGSDEIRVNKSILSARSPVFKKMFQHDTKENEHNSIEITNVSSKSLKTLVEFLYSGNLEVNEKNFSLQDLLDLYFTANKYEAMDLRSICAKLLLLRVTVDNVSVIFTWADDCNDKELKSQLINFISANFEAIVDADAWSSFVANQTKLAAEIVKVCFKTLKKSGLIQ</sequence>
<dbReference type="PANTHER" id="PTHR24413">
    <property type="entry name" value="SPECKLE-TYPE POZ PROTEIN"/>
    <property type="match status" value="1"/>
</dbReference>
<keyword evidence="3" id="KW-1185">Reference proteome</keyword>
<accession>A0A8T0EFL0</accession>
<proteinExistence type="predicted"/>
<reference evidence="2" key="2">
    <citation type="submission" date="2020-06" db="EMBL/GenBank/DDBJ databases">
        <authorList>
            <person name="Sheffer M."/>
        </authorList>
    </citation>
    <scope>NUCLEOTIDE SEQUENCE</scope>
</reference>
<organism evidence="2 3">
    <name type="scientific">Argiope bruennichi</name>
    <name type="common">Wasp spider</name>
    <name type="synonym">Aranea bruennichi</name>
    <dbReference type="NCBI Taxonomy" id="94029"/>
    <lineage>
        <taxon>Eukaryota</taxon>
        <taxon>Metazoa</taxon>
        <taxon>Ecdysozoa</taxon>
        <taxon>Arthropoda</taxon>
        <taxon>Chelicerata</taxon>
        <taxon>Arachnida</taxon>
        <taxon>Araneae</taxon>
        <taxon>Araneomorphae</taxon>
        <taxon>Entelegynae</taxon>
        <taxon>Araneoidea</taxon>
        <taxon>Araneidae</taxon>
        <taxon>Argiope</taxon>
    </lineage>
</organism>
<gene>
    <name evidence="2" type="ORF">HNY73_018845</name>
</gene>
<dbReference type="InterPro" id="IPR000210">
    <property type="entry name" value="BTB/POZ_dom"/>
</dbReference>
<dbReference type="Proteomes" id="UP000807504">
    <property type="component" value="Unassembled WGS sequence"/>
</dbReference>
<dbReference type="Gene3D" id="1.25.40.420">
    <property type="match status" value="1"/>
</dbReference>
<feature type="domain" description="BTB" evidence="1">
    <location>
        <begin position="298"/>
        <end position="365"/>
    </location>
</feature>
<dbReference type="EMBL" id="JABXBU010002228">
    <property type="protein sequence ID" value="KAF8771420.1"/>
    <property type="molecule type" value="Genomic_DNA"/>
</dbReference>
<comment type="caution">
    <text evidence="2">The sequence shown here is derived from an EMBL/GenBank/DDBJ whole genome shotgun (WGS) entry which is preliminary data.</text>
</comment>
<evidence type="ECO:0000259" key="1">
    <source>
        <dbReference type="PROSITE" id="PS50097"/>
    </source>
</evidence>
<dbReference type="SMART" id="SM00225">
    <property type="entry name" value="BTB"/>
    <property type="match status" value="1"/>
</dbReference>
<name>A0A8T0EFL0_ARGBR</name>
<evidence type="ECO:0000313" key="3">
    <source>
        <dbReference type="Proteomes" id="UP000807504"/>
    </source>
</evidence>
<dbReference type="AlphaFoldDB" id="A0A8T0EFL0"/>
<dbReference type="Pfam" id="PF00651">
    <property type="entry name" value="BTB"/>
    <property type="match status" value="1"/>
</dbReference>
<reference evidence="2" key="1">
    <citation type="journal article" date="2020" name="bioRxiv">
        <title>Chromosome-level reference genome of the European wasp spider Argiope bruennichi: a resource for studies on range expansion and evolutionary adaptation.</title>
        <authorList>
            <person name="Sheffer M.M."/>
            <person name="Hoppe A."/>
            <person name="Krehenwinkel H."/>
            <person name="Uhl G."/>
            <person name="Kuss A.W."/>
            <person name="Jensen L."/>
            <person name="Jensen C."/>
            <person name="Gillespie R.G."/>
            <person name="Hoff K.J."/>
            <person name="Prost S."/>
        </authorList>
    </citation>
    <scope>NUCLEOTIDE SEQUENCE</scope>
</reference>
<dbReference type="InterPro" id="IPR011333">
    <property type="entry name" value="SKP1/BTB/POZ_sf"/>
</dbReference>
<dbReference type="SUPFAM" id="SSF54695">
    <property type="entry name" value="POZ domain"/>
    <property type="match status" value="1"/>
</dbReference>
<evidence type="ECO:0000313" key="2">
    <source>
        <dbReference type="EMBL" id="KAF8771420.1"/>
    </source>
</evidence>
<protein>
    <submittedName>
        <fullName evidence="2">Speckle-type POZ protein like</fullName>
    </submittedName>
</protein>
<dbReference type="PROSITE" id="PS50097">
    <property type="entry name" value="BTB"/>
    <property type="match status" value="1"/>
</dbReference>